<feature type="coiled-coil region" evidence="1">
    <location>
        <begin position="138"/>
        <end position="165"/>
    </location>
</feature>
<feature type="compositionally biased region" description="Pro residues" evidence="2">
    <location>
        <begin position="294"/>
        <end position="304"/>
    </location>
</feature>
<feature type="compositionally biased region" description="Pro residues" evidence="2">
    <location>
        <begin position="454"/>
        <end position="463"/>
    </location>
</feature>
<dbReference type="EMBL" id="MU866409">
    <property type="protein sequence ID" value="KAK4172590.1"/>
    <property type="molecule type" value="Genomic_DNA"/>
</dbReference>
<dbReference type="InterPro" id="IPR036322">
    <property type="entry name" value="WD40_repeat_dom_sf"/>
</dbReference>
<dbReference type="Gene3D" id="2.130.10.10">
    <property type="entry name" value="YVTN repeat-like/Quinoprotein amine dehydrogenase"/>
    <property type="match status" value="1"/>
</dbReference>
<feature type="region of interest" description="Disordered" evidence="2">
    <location>
        <begin position="976"/>
        <end position="1017"/>
    </location>
</feature>
<feature type="compositionally biased region" description="Basic and acidic residues" evidence="2">
    <location>
        <begin position="283"/>
        <end position="293"/>
    </location>
</feature>
<reference evidence="3" key="2">
    <citation type="submission" date="2023-05" db="EMBL/GenBank/DDBJ databases">
        <authorList>
            <consortium name="Lawrence Berkeley National Laboratory"/>
            <person name="Steindorff A."/>
            <person name="Hensen N."/>
            <person name="Bonometti L."/>
            <person name="Westerberg I."/>
            <person name="Brannstrom I.O."/>
            <person name="Guillou S."/>
            <person name="Cros-Aarteil S."/>
            <person name="Calhoun S."/>
            <person name="Haridas S."/>
            <person name="Kuo A."/>
            <person name="Mondo S."/>
            <person name="Pangilinan J."/>
            <person name="Riley R."/>
            <person name="Labutti K."/>
            <person name="Andreopoulos B."/>
            <person name="Lipzen A."/>
            <person name="Chen C."/>
            <person name="Yanf M."/>
            <person name="Daum C."/>
            <person name="Ng V."/>
            <person name="Clum A."/>
            <person name="Ohm R."/>
            <person name="Martin F."/>
            <person name="Silar P."/>
            <person name="Natvig D."/>
            <person name="Lalanne C."/>
            <person name="Gautier V."/>
            <person name="Ament-Velasquez S.L."/>
            <person name="Kruys A."/>
            <person name="Hutchinson M.I."/>
            <person name="Powell A.J."/>
            <person name="Barry K."/>
            <person name="Miller A.N."/>
            <person name="Grigoriev I.V."/>
            <person name="Debuchy R."/>
            <person name="Gladieux P."/>
            <person name="Thoren M.H."/>
            <person name="Johannesson H."/>
        </authorList>
    </citation>
    <scope>NUCLEOTIDE SEQUENCE</scope>
    <source>
        <strain evidence="3">CBS 892.96</strain>
    </source>
</reference>
<accession>A0AAN6VZP0</accession>
<sequence length="1017" mass="111296">MEQSRKHSASRPIEYLLSGISSTSAILTRFIRSVRASRSDLSAVTRELSDLRLLLELLRDELSIPLLLQAQMLLLLESCGNTLIRIDSILAQCRNASEWSQTGQAQIGYCRENLGLFREVLGLALDILALNPSQQSNAFEANTIKENVKAEVERLQAKTQSSETHDPDISEVIDLYLDAVTNCVRSYEKKSQALRERSGFQDTVTTGAAAKQDKLGVEENLETICLAQKTPVPAAKPKPNDELAGVSSAPHTRPPMPHEDANKWTSSRINAFSYYSGQPDSITVKRPEDHEPLPDVPPVPPVPPVQSAATVPPRPLPESPTLPGRSGTSTPVPPREINLSPPLTRSAWSHEDSPSTKSEPFSSGSYLEAESPTFASERWSEPVKASPGYPDTECSRQMSAVPSQSPQRESPRTSLSYHRINSGISEVSAIRSDSSSPRQSSPGPSIVSAMSPYQSPPFSPPPGYRRTPTPKSQWTHGMISPSLISPSLMSPSINTPSIIAPSIASASQLTIPTPAKHSGYQSRVEVIPVRHLTDKGKSSQILYIDTSPANMFVATKHEPKVVKIWSVPKNALHSTIKITSYVQPQVRSREYFIRSHAILSENATLIGITSHFGLTLEIWNYCKGGTSAKKVQVIDEAHRWAASKRDAYHTDYAPLVVYRPKGDRIDRFFLARHPSAKKPFWEDLTHSIELLKAELPFIPKFPELAFSSDSPFLVAAAGPRPGDPPRAHATILIAWLMKPTSDNKLRARTPNATVTSLEDEDRHKPYKVNVPEYPALQTALPASLIAHGSLAVSIWIPANHTDVAVPGGKYRRHPIPAPERFVVVWDMPGNSTRIFAIPNVQACISPDCKYVAYCDANAGQFVIIEVETAEEIWKWPEVGKGGNKNFAGFGGQFEDLHKVTVFEFSPDGKMLVVGDDKGSLGVYEVKRGEERFELGSGMEVSLADVGHYHHHHARGKGANNQSRFSDSSLYVPLGWQGQQQQQGGGVENGSGNGSSGTLEWRGEGAGGGRNGVNELYS</sequence>
<name>A0AAN6VZP0_9PEZI</name>
<evidence type="ECO:0000256" key="2">
    <source>
        <dbReference type="SAM" id="MobiDB-lite"/>
    </source>
</evidence>
<proteinExistence type="predicted"/>
<feature type="compositionally biased region" description="Low complexity" evidence="2">
    <location>
        <begin position="432"/>
        <end position="445"/>
    </location>
</feature>
<keyword evidence="4" id="KW-1185">Reference proteome</keyword>
<dbReference type="Proteomes" id="UP001302321">
    <property type="component" value="Unassembled WGS sequence"/>
</dbReference>
<feature type="compositionally biased region" description="Polar residues" evidence="2">
    <location>
        <begin position="395"/>
        <end position="416"/>
    </location>
</feature>
<reference evidence="3" key="1">
    <citation type="journal article" date="2023" name="Mol. Phylogenet. Evol.">
        <title>Genome-scale phylogeny and comparative genomics of the fungal order Sordariales.</title>
        <authorList>
            <person name="Hensen N."/>
            <person name="Bonometti L."/>
            <person name="Westerberg I."/>
            <person name="Brannstrom I.O."/>
            <person name="Guillou S."/>
            <person name="Cros-Aarteil S."/>
            <person name="Calhoun S."/>
            <person name="Haridas S."/>
            <person name="Kuo A."/>
            <person name="Mondo S."/>
            <person name="Pangilinan J."/>
            <person name="Riley R."/>
            <person name="LaButti K."/>
            <person name="Andreopoulos B."/>
            <person name="Lipzen A."/>
            <person name="Chen C."/>
            <person name="Yan M."/>
            <person name="Daum C."/>
            <person name="Ng V."/>
            <person name="Clum A."/>
            <person name="Steindorff A."/>
            <person name="Ohm R.A."/>
            <person name="Martin F."/>
            <person name="Silar P."/>
            <person name="Natvig D.O."/>
            <person name="Lalanne C."/>
            <person name="Gautier V."/>
            <person name="Ament-Velasquez S.L."/>
            <person name="Kruys A."/>
            <person name="Hutchinson M.I."/>
            <person name="Powell A.J."/>
            <person name="Barry K."/>
            <person name="Miller A.N."/>
            <person name="Grigoriev I.V."/>
            <person name="Debuchy R."/>
            <person name="Gladieux P."/>
            <person name="Hiltunen Thoren M."/>
            <person name="Johannesson H."/>
        </authorList>
    </citation>
    <scope>NUCLEOTIDE SEQUENCE</scope>
    <source>
        <strain evidence="3">CBS 892.96</strain>
    </source>
</reference>
<evidence type="ECO:0000313" key="3">
    <source>
        <dbReference type="EMBL" id="KAK4172590.1"/>
    </source>
</evidence>
<comment type="caution">
    <text evidence="3">The sequence shown here is derived from an EMBL/GenBank/DDBJ whole genome shotgun (WGS) entry which is preliminary data.</text>
</comment>
<feature type="region of interest" description="Disordered" evidence="2">
    <location>
        <begin position="278"/>
        <end position="478"/>
    </location>
</feature>
<feature type="compositionally biased region" description="Polar residues" evidence="2">
    <location>
        <begin position="355"/>
        <end position="365"/>
    </location>
</feature>
<evidence type="ECO:0000313" key="4">
    <source>
        <dbReference type="Proteomes" id="UP001302321"/>
    </source>
</evidence>
<feature type="region of interest" description="Disordered" evidence="2">
    <location>
        <begin position="232"/>
        <end position="262"/>
    </location>
</feature>
<evidence type="ECO:0000256" key="1">
    <source>
        <dbReference type="SAM" id="Coils"/>
    </source>
</evidence>
<gene>
    <name evidence="3" type="ORF">QBC36DRAFT_72029</name>
</gene>
<feature type="compositionally biased region" description="Gly residues" evidence="2">
    <location>
        <begin position="982"/>
        <end position="994"/>
    </location>
</feature>
<dbReference type="AlphaFoldDB" id="A0AAN6VZP0"/>
<dbReference type="SUPFAM" id="SSF50978">
    <property type="entry name" value="WD40 repeat-like"/>
    <property type="match status" value="1"/>
</dbReference>
<protein>
    <submittedName>
        <fullName evidence="3">Uncharacterized protein</fullName>
    </submittedName>
</protein>
<dbReference type="InterPro" id="IPR015943">
    <property type="entry name" value="WD40/YVTN_repeat-like_dom_sf"/>
</dbReference>
<keyword evidence="1" id="KW-0175">Coiled coil</keyword>
<organism evidence="3 4">
    <name type="scientific">Triangularia setosa</name>
    <dbReference type="NCBI Taxonomy" id="2587417"/>
    <lineage>
        <taxon>Eukaryota</taxon>
        <taxon>Fungi</taxon>
        <taxon>Dikarya</taxon>
        <taxon>Ascomycota</taxon>
        <taxon>Pezizomycotina</taxon>
        <taxon>Sordariomycetes</taxon>
        <taxon>Sordariomycetidae</taxon>
        <taxon>Sordariales</taxon>
        <taxon>Podosporaceae</taxon>
        <taxon>Triangularia</taxon>
    </lineage>
</organism>